<evidence type="ECO:0000256" key="3">
    <source>
        <dbReference type="ARBA" id="ARBA00012438"/>
    </source>
</evidence>
<dbReference type="SMART" id="SM00387">
    <property type="entry name" value="HATPase_c"/>
    <property type="match status" value="1"/>
</dbReference>
<dbReference type="EC" id="2.7.13.3" evidence="3"/>
<dbReference type="Proteomes" id="UP000175852">
    <property type="component" value="Unassembled WGS sequence"/>
</dbReference>
<dbReference type="GO" id="GO:0005524">
    <property type="term" value="F:ATP binding"/>
    <property type="evidence" value="ECO:0007669"/>
    <property type="project" value="UniProtKB-KW"/>
</dbReference>
<dbReference type="Gene3D" id="1.20.120.160">
    <property type="entry name" value="HPT domain"/>
    <property type="match status" value="1"/>
</dbReference>
<dbReference type="InterPro" id="IPR011006">
    <property type="entry name" value="CheY-like_superfamily"/>
</dbReference>
<keyword evidence="5 13" id="KW-0597">Phosphoprotein</keyword>
<dbReference type="EMBL" id="MKCQ01000010">
    <property type="protein sequence ID" value="OEY89500.1"/>
    <property type="molecule type" value="Genomic_DNA"/>
</dbReference>
<evidence type="ECO:0000259" key="17">
    <source>
        <dbReference type="PROSITE" id="PS50894"/>
    </source>
</evidence>
<dbReference type="PROSITE" id="PS50109">
    <property type="entry name" value="HIS_KIN"/>
    <property type="match status" value="1"/>
</dbReference>
<dbReference type="SUPFAM" id="SSF55874">
    <property type="entry name" value="ATPase domain of HSP90 chaperone/DNA topoisomerase II/histidine kinase"/>
    <property type="match status" value="1"/>
</dbReference>
<keyword evidence="11 14" id="KW-0472">Membrane</keyword>
<dbReference type="InterPro" id="IPR036890">
    <property type="entry name" value="HATPase_C_sf"/>
</dbReference>
<keyword evidence="9 14" id="KW-1133">Transmembrane helix</keyword>
<evidence type="ECO:0000313" key="18">
    <source>
        <dbReference type="EMBL" id="OEY89500.1"/>
    </source>
</evidence>
<comment type="caution">
    <text evidence="18">The sequence shown here is derived from an EMBL/GenBank/DDBJ whole genome shotgun (WGS) entry which is preliminary data.</text>
</comment>
<comment type="subcellular location">
    <subcellularLocation>
        <location evidence="2">Cell membrane</location>
        <topology evidence="2">Multi-pass membrane protein</topology>
    </subcellularLocation>
</comment>
<proteinExistence type="predicted"/>
<dbReference type="GO" id="GO:0000155">
    <property type="term" value="F:phosphorelay sensor kinase activity"/>
    <property type="evidence" value="ECO:0007669"/>
    <property type="project" value="InterPro"/>
</dbReference>
<dbReference type="CDD" id="cd16922">
    <property type="entry name" value="HATPase_EvgS-ArcB-TorS-like"/>
    <property type="match status" value="1"/>
</dbReference>
<dbReference type="PANTHER" id="PTHR45339:SF1">
    <property type="entry name" value="HYBRID SIGNAL TRANSDUCTION HISTIDINE KINASE J"/>
    <property type="match status" value="1"/>
</dbReference>
<dbReference type="PANTHER" id="PTHR45339">
    <property type="entry name" value="HYBRID SIGNAL TRANSDUCTION HISTIDINE KINASE J"/>
    <property type="match status" value="1"/>
</dbReference>
<keyword evidence="8" id="KW-0067">ATP-binding</keyword>
<dbReference type="SMART" id="SM00388">
    <property type="entry name" value="HisKA"/>
    <property type="match status" value="1"/>
</dbReference>
<feature type="domain" description="Histidine kinase" evidence="15">
    <location>
        <begin position="519"/>
        <end position="740"/>
    </location>
</feature>
<evidence type="ECO:0000256" key="12">
    <source>
        <dbReference type="PROSITE-ProRule" id="PRU00110"/>
    </source>
</evidence>
<comment type="catalytic activity">
    <reaction evidence="1">
        <text>ATP + protein L-histidine = ADP + protein N-phospho-L-histidine.</text>
        <dbReference type="EC" id="2.7.13.3"/>
    </reaction>
</comment>
<accession>A0AAX0HY02</accession>
<dbReference type="FunFam" id="3.30.565.10:FF:000010">
    <property type="entry name" value="Sensor histidine kinase RcsC"/>
    <property type="match status" value="1"/>
</dbReference>
<dbReference type="AlphaFoldDB" id="A0AAX0HY02"/>
<keyword evidence="10" id="KW-0902">Two-component regulatory system</keyword>
<dbReference type="PROSITE" id="PS50110">
    <property type="entry name" value="RESPONSE_REGULATORY"/>
    <property type="match status" value="1"/>
</dbReference>
<sequence>MPRQLLAKAGLHHRRILYRAMGALTLALLGAALLLFKESVGHYHERQVSRFSADKEEIQRSVDKFSARLLQFADTYEGAWNLRNNDSVPAQRYAAELSRSGGVMVTSTDATVTPFTLISQLVDTRERARLTMSLRALRDVSVLSSIDANKVGLTLHSYLYSPDAGFFASSPPLPEELMARIRREDSRLYVHRRIGMAESIMAGMTEKMVREQRPIWRPADGRDDRGLASRVVVPLYRNSQRILTLSLVLPDRQLSQSLLKSSARRSGFFLFSQDGRRNLGNASLSKEQQYLLRHIHRDRERLVRAHGWSAMHYSNGIFIISQRVAGPEWIAVYAYGWRDIINSLQGDLIIGSLFVALVLISMWICVVYVDRRMTKSLLDSAESLIEAHNFGKAIVDILPIGVGVYAPGSNEVVLENSVARRMLALGEGDNGIFFYMHVTSVLDTDSSEGRPLVEVSWDVCGGESSCFGVASSTASLEGRGVTIICMVDMSQQKASENVLIEARRNADDANRAKSMFLAIASHEIRTPLHGAMGCLELLSIGSLDNQQREWVMMIRRSFDSLLGLVNDLLDQAKLEANALQISPVAMSPNDIVENCARSLAAAITQAGVQFYCITDPLLDVTIEGDAQRLGQVLQNLLGNASKFTERGVITIASRFVRQDGDLIWVRFEVSDTGIGIPVAMQAAIFDPLTQVDDSVSRRYGGTGLGLFLCRKLSQLMGGEVTVHSEPGVGSLFTVELPFKCIPGGEVSNNGMPLNGLSVQVCCAIPAWGDALTDRLKYWGALVKVCDVSSKEPVDLRVLAEVDAPEMGAAPFGTVKLGVHGPLSPHRSERFVEVTSLSRESFLQALLTLIGREIDVGSGEEPRDELNQDFQMAILVAEDDPVNRVLIEHQLAALGCHDVRVAVDGQEALKLWRERRADLVITDLGMPHLDGVELFRILGQFEPEPFVVATSASVAAEMQAGLECFPDQLQKPVQLSDLRRILCLAEMRKKSKFSSESNDIFVPELDALMRKTFLAGWEEERVKIEEALDVLNWSVLRRHLHRLQGALMALGFDGLASHADRLQHLHPDRDWTMFVTSCSKLLDDVGKQVGEHEL</sequence>
<evidence type="ECO:0000259" key="16">
    <source>
        <dbReference type="PROSITE" id="PS50110"/>
    </source>
</evidence>
<dbReference type="Gene3D" id="1.10.287.130">
    <property type="match status" value="1"/>
</dbReference>
<dbReference type="RefSeq" id="WP_070076983.1">
    <property type="nucleotide sequence ID" value="NZ_CP026334.1"/>
</dbReference>
<dbReference type="InterPro" id="IPR005467">
    <property type="entry name" value="His_kinase_dom"/>
</dbReference>
<evidence type="ECO:0000256" key="7">
    <source>
        <dbReference type="ARBA" id="ARBA00022741"/>
    </source>
</evidence>
<feature type="domain" description="HPt" evidence="17">
    <location>
        <begin position="1001"/>
        <end position="1093"/>
    </location>
</feature>
<dbReference type="SUPFAM" id="SSF52172">
    <property type="entry name" value="CheY-like"/>
    <property type="match status" value="1"/>
</dbReference>
<dbReference type="InterPro" id="IPR036097">
    <property type="entry name" value="HisK_dim/P_sf"/>
</dbReference>
<evidence type="ECO:0000256" key="2">
    <source>
        <dbReference type="ARBA" id="ARBA00004651"/>
    </source>
</evidence>
<dbReference type="Pfam" id="PF02518">
    <property type="entry name" value="HATPase_c"/>
    <property type="match status" value="1"/>
</dbReference>
<dbReference type="SMART" id="SM00448">
    <property type="entry name" value="REC"/>
    <property type="match status" value="1"/>
</dbReference>
<feature type="modified residue" description="4-aspartylphosphate" evidence="13">
    <location>
        <position position="922"/>
    </location>
</feature>
<evidence type="ECO:0000256" key="10">
    <source>
        <dbReference type="ARBA" id="ARBA00023012"/>
    </source>
</evidence>
<dbReference type="Pfam" id="PF00072">
    <property type="entry name" value="Response_reg"/>
    <property type="match status" value="1"/>
</dbReference>
<feature type="modified residue" description="Phosphohistidine" evidence="12">
    <location>
        <position position="1040"/>
    </location>
</feature>
<dbReference type="Gene3D" id="3.40.50.2300">
    <property type="match status" value="1"/>
</dbReference>
<dbReference type="InterPro" id="IPR004358">
    <property type="entry name" value="Sig_transdc_His_kin-like_C"/>
</dbReference>
<evidence type="ECO:0000256" key="1">
    <source>
        <dbReference type="ARBA" id="ARBA00000085"/>
    </source>
</evidence>
<feature type="transmembrane region" description="Helical" evidence="14">
    <location>
        <begin position="348"/>
        <end position="369"/>
    </location>
</feature>
<dbReference type="Pfam" id="PF00512">
    <property type="entry name" value="HisKA"/>
    <property type="match status" value="1"/>
</dbReference>
<evidence type="ECO:0000256" key="13">
    <source>
        <dbReference type="PROSITE-ProRule" id="PRU00169"/>
    </source>
</evidence>
<evidence type="ECO:0000256" key="14">
    <source>
        <dbReference type="SAM" id="Phobius"/>
    </source>
</evidence>
<evidence type="ECO:0000313" key="19">
    <source>
        <dbReference type="Proteomes" id="UP000175852"/>
    </source>
</evidence>
<dbReference type="SUPFAM" id="SSF47384">
    <property type="entry name" value="Homodimeric domain of signal transducing histidine kinase"/>
    <property type="match status" value="1"/>
</dbReference>
<keyword evidence="7" id="KW-0547">Nucleotide-binding</keyword>
<dbReference type="GO" id="GO:0005886">
    <property type="term" value="C:plasma membrane"/>
    <property type="evidence" value="ECO:0007669"/>
    <property type="project" value="UniProtKB-SubCell"/>
</dbReference>
<evidence type="ECO:0000256" key="6">
    <source>
        <dbReference type="ARBA" id="ARBA00022692"/>
    </source>
</evidence>
<dbReference type="PRINTS" id="PR00344">
    <property type="entry name" value="BCTRLSENSOR"/>
</dbReference>
<dbReference type="Pfam" id="PF01627">
    <property type="entry name" value="Hpt"/>
    <property type="match status" value="1"/>
</dbReference>
<dbReference type="InterPro" id="IPR003661">
    <property type="entry name" value="HisK_dim/P_dom"/>
</dbReference>
<name>A0AAX0HY02_XANCG</name>
<dbReference type="SUPFAM" id="SSF47226">
    <property type="entry name" value="Histidine-containing phosphotransfer domain, HPT domain"/>
    <property type="match status" value="1"/>
</dbReference>
<dbReference type="CDD" id="cd00082">
    <property type="entry name" value="HisKA"/>
    <property type="match status" value="1"/>
</dbReference>
<evidence type="ECO:0000256" key="4">
    <source>
        <dbReference type="ARBA" id="ARBA00022475"/>
    </source>
</evidence>
<dbReference type="Gene3D" id="3.30.565.10">
    <property type="entry name" value="Histidine kinase-like ATPase, C-terminal domain"/>
    <property type="match status" value="1"/>
</dbReference>
<evidence type="ECO:0000256" key="11">
    <source>
        <dbReference type="ARBA" id="ARBA00023136"/>
    </source>
</evidence>
<dbReference type="PROSITE" id="PS50894">
    <property type="entry name" value="HPT"/>
    <property type="match status" value="1"/>
</dbReference>
<keyword evidence="4" id="KW-1003">Cell membrane</keyword>
<evidence type="ECO:0000256" key="5">
    <source>
        <dbReference type="ARBA" id="ARBA00022553"/>
    </source>
</evidence>
<reference evidence="18 19" key="1">
    <citation type="submission" date="2016-09" db="EMBL/GenBank/DDBJ databases">
        <authorList>
            <person name="Wen S.-F."/>
            <person name="Lo A.-C."/>
            <person name="Lin C.-J."/>
            <person name="Tseng T.-T."/>
        </authorList>
    </citation>
    <scope>NUCLEOTIDE SEQUENCE [LARGE SCALE GENOMIC DNA]</scope>
    <source>
        <strain evidence="18 19">12609</strain>
    </source>
</reference>
<keyword evidence="6 14" id="KW-0812">Transmembrane</keyword>
<dbReference type="InterPro" id="IPR008207">
    <property type="entry name" value="Sig_transdc_His_kin_Hpt_dom"/>
</dbReference>
<dbReference type="InterPro" id="IPR001789">
    <property type="entry name" value="Sig_transdc_resp-reg_receiver"/>
</dbReference>
<organism evidence="18 19">
    <name type="scientific">Xanthomonas campestris pv. glycines</name>
    <dbReference type="NCBI Taxonomy" id="473421"/>
    <lineage>
        <taxon>Bacteria</taxon>
        <taxon>Pseudomonadati</taxon>
        <taxon>Pseudomonadota</taxon>
        <taxon>Gammaproteobacteria</taxon>
        <taxon>Lysobacterales</taxon>
        <taxon>Lysobacteraceae</taxon>
        <taxon>Xanthomonas</taxon>
    </lineage>
</organism>
<dbReference type="InterPro" id="IPR036641">
    <property type="entry name" value="HPT_dom_sf"/>
</dbReference>
<evidence type="ECO:0000256" key="9">
    <source>
        <dbReference type="ARBA" id="ARBA00022989"/>
    </source>
</evidence>
<evidence type="ECO:0000256" key="8">
    <source>
        <dbReference type="ARBA" id="ARBA00022840"/>
    </source>
</evidence>
<evidence type="ECO:0000259" key="15">
    <source>
        <dbReference type="PROSITE" id="PS50109"/>
    </source>
</evidence>
<protein>
    <recommendedName>
        <fullName evidence="3">histidine kinase</fullName>
        <ecNumber evidence="3">2.7.13.3</ecNumber>
    </recommendedName>
</protein>
<dbReference type="CDD" id="cd17546">
    <property type="entry name" value="REC_hyHK_CKI1_RcsC-like"/>
    <property type="match status" value="1"/>
</dbReference>
<feature type="domain" description="Response regulatory" evidence="16">
    <location>
        <begin position="872"/>
        <end position="985"/>
    </location>
</feature>
<dbReference type="InterPro" id="IPR003594">
    <property type="entry name" value="HATPase_dom"/>
</dbReference>
<gene>
    <name evidence="18" type="ORF">BIY41_16940</name>
</gene>